<proteinExistence type="predicted"/>
<sequence length="980" mass="96543">MPTTFLIGEAGSYTIEDDGTPGNATSVLTRDSDGAVLAVIAHPADLLSIQASVPGVNITLNITDSLGTGSLQVGDLANPGQAPDSIVVDNISTFNGVTLVANGSITEAGSDSAVDIQAASVVLSAGTGVGAPGNAIETQTGAIEAETNTGGIAIGNVGAVQIGGLTDAVAGLNVTTSGDIDFTNLGTITLTDVTGAESVHGGTTSGNVNLNAIGFDSDITSSVNRDALTATAGNITLTAGRDISWGTGGADFDNDVRADGSITFDAGRDVVISGFADMVADSQTGTTGGELIVNVGRNIGILDDTGSDAGFSTFGTGSVILTTGANGLLNLETPVSATISSGGDVIVNADRVTIAATSGITASGDIILRPVTDGRAIVLGSVSDVAAALELSGTELNRIFTSGTFTIGSDNAGSILVSALVSTAGAPNVTLRTGESVNFVAGFTVSGLLTVRAGDDVFQLVGSAITAGDVDILVDLAGDDGNRGGVVNVLGTITATTRTFTGNGDADTLSGSAGDDVLNGRGGSDTMQGRAGNDTYVVDSIGDQIIEGVGDGTDTVQTAVSFTLAANVENLSMLGTANINGIGNGLANVINGNSGNNILDGAAGADTLNGGLGNDTYVLGDGSDTVTDTGGTDTVTSTITRSIATLAAIENLTLLGAGNINGTGNALANIITGNSGVNVLNGNAGLDTLIGGLGNDAYMLGAESDTVIDSGGNDLITSTISRSLAAHASIERLTLLGAANINGTGNALNNIITGNSGVNVLDGGAGLDTLDGGLGNDAYVLGAEDDTVIDSGGNDLITSTISRTLADYATIERLTLLGSSNINGSGNGLNNLMTGNGANNIINGGAGSDTINGGAGTDRLFGNIGNDTLTGGTGADFFVFHSAPNAVTNVDTITDFSIAEDTISLENSVFTTIGAVGTLAAAAFVRNTTGLAQDASDRIIYESDTGNLFFDSNGSAAGGSVLIAVLDPGLLLTNLDFTVI</sequence>
<dbReference type="GO" id="GO:0005509">
    <property type="term" value="F:calcium ion binding"/>
    <property type="evidence" value="ECO:0007669"/>
    <property type="project" value="InterPro"/>
</dbReference>
<dbReference type="PRINTS" id="PR00313">
    <property type="entry name" value="CABNDNGRPT"/>
</dbReference>
<evidence type="ECO:0008006" key="5">
    <source>
        <dbReference type="Google" id="ProtNLM"/>
    </source>
</evidence>
<dbReference type="PANTHER" id="PTHR38340:SF1">
    <property type="entry name" value="S-LAYER PROTEIN"/>
    <property type="match status" value="1"/>
</dbReference>
<keyword evidence="4" id="KW-1185">Reference proteome</keyword>
<dbReference type="Proteomes" id="UP000254764">
    <property type="component" value="Unassembled WGS sequence"/>
</dbReference>
<dbReference type="InterPro" id="IPR050557">
    <property type="entry name" value="RTX_toxin/Mannuronan_C5-epim"/>
</dbReference>
<dbReference type="OrthoDB" id="223957at2"/>
<name>A0A376AH93_9HYPH</name>
<dbReference type="PANTHER" id="PTHR38340">
    <property type="entry name" value="S-LAYER PROTEIN"/>
    <property type="match status" value="1"/>
</dbReference>
<reference evidence="4" key="1">
    <citation type="submission" date="2018-07" db="EMBL/GenBank/DDBJ databases">
        <authorList>
            <person name="Peiro R."/>
            <person name="Begona"/>
            <person name="Cbmso G."/>
            <person name="Lopez M."/>
            <person name="Gonzalez S."/>
        </authorList>
    </citation>
    <scope>NUCLEOTIDE SEQUENCE [LARGE SCALE GENOMIC DNA]</scope>
</reference>
<dbReference type="GO" id="GO:0005576">
    <property type="term" value="C:extracellular region"/>
    <property type="evidence" value="ECO:0007669"/>
    <property type="project" value="UniProtKB-SubCell"/>
</dbReference>
<evidence type="ECO:0000313" key="4">
    <source>
        <dbReference type="Proteomes" id="UP000254764"/>
    </source>
</evidence>
<dbReference type="Gene3D" id="2.150.10.10">
    <property type="entry name" value="Serralysin-like metalloprotease, C-terminal"/>
    <property type="match status" value="3"/>
</dbReference>
<dbReference type="InterPro" id="IPR011049">
    <property type="entry name" value="Serralysin-like_metalloprot_C"/>
</dbReference>
<dbReference type="Pfam" id="PF00353">
    <property type="entry name" value="HemolysinCabind"/>
    <property type="match status" value="5"/>
</dbReference>
<comment type="subcellular location">
    <subcellularLocation>
        <location evidence="1">Secreted</location>
    </subcellularLocation>
</comment>
<keyword evidence="2" id="KW-0964">Secreted</keyword>
<dbReference type="InterPro" id="IPR001343">
    <property type="entry name" value="Hemolysn_Ca-bd"/>
</dbReference>
<dbReference type="SUPFAM" id="SSF51120">
    <property type="entry name" value="beta-Roll"/>
    <property type="match status" value="4"/>
</dbReference>
<dbReference type="InterPro" id="IPR018511">
    <property type="entry name" value="Hemolysin-typ_Ca-bd_CS"/>
</dbReference>
<evidence type="ECO:0000256" key="1">
    <source>
        <dbReference type="ARBA" id="ARBA00004613"/>
    </source>
</evidence>
<gene>
    <name evidence="3" type="ORF">RHIZ70_2866</name>
</gene>
<dbReference type="EMBL" id="UEYP01000003">
    <property type="protein sequence ID" value="SSC67158.1"/>
    <property type="molecule type" value="Genomic_DNA"/>
</dbReference>
<protein>
    <recommendedName>
        <fullName evidence="5">Peptidase M10 serralysin C-terminal domain-containing protein</fullName>
    </recommendedName>
</protein>
<dbReference type="PROSITE" id="PS00330">
    <property type="entry name" value="HEMOLYSIN_CALCIUM"/>
    <property type="match status" value="1"/>
</dbReference>
<organism evidence="3 4">
    <name type="scientific">Ciceribacter selenitireducens ATCC BAA-1503</name>
    <dbReference type="NCBI Taxonomy" id="1336235"/>
    <lineage>
        <taxon>Bacteria</taxon>
        <taxon>Pseudomonadati</taxon>
        <taxon>Pseudomonadota</taxon>
        <taxon>Alphaproteobacteria</taxon>
        <taxon>Hyphomicrobiales</taxon>
        <taxon>Rhizobiaceae</taxon>
        <taxon>Ciceribacter</taxon>
    </lineage>
</organism>
<dbReference type="RefSeq" id="WP_147293973.1">
    <property type="nucleotide sequence ID" value="NZ_UEYP01000003.1"/>
</dbReference>
<dbReference type="AlphaFoldDB" id="A0A376AH93"/>
<evidence type="ECO:0000313" key="3">
    <source>
        <dbReference type="EMBL" id="SSC67158.1"/>
    </source>
</evidence>
<accession>A0A376AH93</accession>
<evidence type="ECO:0000256" key="2">
    <source>
        <dbReference type="ARBA" id="ARBA00022525"/>
    </source>
</evidence>